<dbReference type="SUPFAM" id="SSF49503">
    <property type="entry name" value="Cupredoxins"/>
    <property type="match status" value="1"/>
</dbReference>
<dbReference type="PANTHER" id="PTHR33021">
    <property type="entry name" value="BLUE COPPER PROTEIN"/>
    <property type="match status" value="1"/>
</dbReference>
<keyword evidence="14" id="KW-1185">Reference proteome</keyword>
<dbReference type="Pfam" id="PF02298">
    <property type="entry name" value="Cu_bind_like"/>
    <property type="match status" value="1"/>
</dbReference>
<keyword evidence="7" id="KW-0449">Lipoprotein</keyword>
<keyword evidence="4" id="KW-0472">Membrane</keyword>
<evidence type="ECO:0000256" key="11">
    <source>
        <dbReference type="SAM" id="SignalP"/>
    </source>
</evidence>
<protein>
    <recommendedName>
        <fullName evidence="12">Phytocyanin domain-containing protein</fullName>
    </recommendedName>
</protein>
<sequence>MATTFLLSAVVAACAILASVSASSPRVLTVGGDARGWRQPAPGEETYNHWASRSRFHVGDLLYFRYAKNDSVLVVTRDDYKVCRGDRPALRLDGGEEARFRLERSGSLYFISGAPGHCDAGQRLTVRVMAQHDGASSPADAPAASTTPGSGSGAVPKTPPRGKAGDGKTSAAAASVRASVGGYHAVAVGLGVAMLVALA</sequence>
<comment type="caution">
    <text evidence="13">The sequence shown here is derived from an EMBL/GenBank/DDBJ whole genome shotgun (WGS) entry which is preliminary data.</text>
</comment>
<evidence type="ECO:0000259" key="12">
    <source>
        <dbReference type="PROSITE" id="PS51485"/>
    </source>
</evidence>
<comment type="similarity">
    <text evidence="8">Belongs to the early nodulin-like (ENODL) family.</text>
</comment>
<evidence type="ECO:0000256" key="7">
    <source>
        <dbReference type="ARBA" id="ARBA00023288"/>
    </source>
</evidence>
<reference evidence="13" key="1">
    <citation type="submission" date="2023-07" db="EMBL/GenBank/DDBJ databases">
        <title>A chromosome-level genome assembly of Lolium multiflorum.</title>
        <authorList>
            <person name="Chen Y."/>
            <person name="Copetti D."/>
            <person name="Kolliker R."/>
            <person name="Studer B."/>
        </authorList>
    </citation>
    <scope>NUCLEOTIDE SEQUENCE</scope>
    <source>
        <strain evidence="13">02402/16</strain>
        <tissue evidence="13">Leaf</tissue>
    </source>
</reference>
<evidence type="ECO:0000313" key="14">
    <source>
        <dbReference type="Proteomes" id="UP001231189"/>
    </source>
</evidence>
<dbReference type="GO" id="GO:0012505">
    <property type="term" value="C:endomembrane system"/>
    <property type="evidence" value="ECO:0007669"/>
    <property type="project" value="UniProtKB-SubCell"/>
</dbReference>
<feature type="region of interest" description="Disordered" evidence="10">
    <location>
        <begin position="132"/>
        <end position="169"/>
    </location>
</feature>
<evidence type="ECO:0000256" key="8">
    <source>
        <dbReference type="ARBA" id="ARBA00035011"/>
    </source>
</evidence>
<dbReference type="InterPro" id="IPR041846">
    <property type="entry name" value="ENL_dom"/>
</dbReference>
<evidence type="ECO:0000256" key="10">
    <source>
        <dbReference type="SAM" id="MobiDB-lite"/>
    </source>
</evidence>
<dbReference type="EMBL" id="JAUUTY010000007">
    <property type="protein sequence ID" value="KAK1605817.1"/>
    <property type="molecule type" value="Genomic_DNA"/>
</dbReference>
<dbReference type="PANTHER" id="PTHR33021:SF170">
    <property type="entry name" value="OS06G0286228 PROTEIN"/>
    <property type="match status" value="1"/>
</dbReference>
<proteinExistence type="inferred from homology"/>
<evidence type="ECO:0000256" key="4">
    <source>
        <dbReference type="ARBA" id="ARBA00023136"/>
    </source>
</evidence>
<name>A0AAD8QQI9_LOLMU</name>
<organism evidence="13 14">
    <name type="scientific">Lolium multiflorum</name>
    <name type="common">Italian ryegrass</name>
    <name type="synonym">Lolium perenne subsp. multiflorum</name>
    <dbReference type="NCBI Taxonomy" id="4521"/>
    <lineage>
        <taxon>Eukaryota</taxon>
        <taxon>Viridiplantae</taxon>
        <taxon>Streptophyta</taxon>
        <taxon>Embryophyta</taxon>
        <taxon>Tracheophyta</taxon>
        <taxon>Spermatophyta</taxon>
        <taxon>Magnoliopsida</taxon>
        <taxon>Liliopsida</taxon>
        <taxon>Poales</taxon>
        <taxon>Poaceae</taxon>
        <taxon>BOP clade</taxon>
        <taxon>Pooideae</taxon>
        <taxon>Poodae</taxon>
        <taxon>Poeae</taxon>
        <taxon>Poeae Chloroplast Group 2 (Poeae type)</taxon>
        <taxon>Loliodinae</taxon>
        <taxon>Loliinae</taxon>
        <taxon>Lolium</taxon>
    </lineage>
</organism>
<dbReference type="InterPro" id="IPR008972">
    <property type="entry name" value="Cupredoxin"/>
</dbReference>
<dbReference type="Proteomes" id="UP001231189">
    <property type="component" value="Unassembled WGS sequence"/>
</dbReference>
<keyword evidence="2" id="KW-0336">GPI-anchor</keyword>
<gene>
    <name evidence="13" type="ORF">QYE76_029490</name>
</gene>
<evidence type="ECO:0000256" key="5">
    <source>
        <dbReference type="ARBA" id="ARBA00023157"/>
    </source>
</evidence>
<evidence type="ECO:0000313" key="13">
    <source>
        <dbReference type="EMBL" id="KAK1605817.1"/>
    </source>
</evidence>
<dbReference type="CDD" id="cd11019">
    <property type="entry name" value="OsENODL1_like"/>
    <property type="match status" value="1"/>
</dbReference>
<evidence type="ECO:0000256" key="3">
    <source>
        <dbReference type="ARBA" id="ARBA00022729"/>
    </source>
</evidence>
<dbReference type="PROSITE" id="PS51485">
    <property type="entry name" value="PHYTOCYANIN"/>
    <property type="match status" value="1"/>
</dbReference>
<keyword evidence="6" id="KW-0325">Glycoprotein</keyword>
<evidence type="ECO:0000256" key="1">
    <source>
        <dbReference type="ARBA" id="ARBA00004589"/>
    </source>
</evidence>
<dbReference type="Gene3D" id="2.60.40.420">
    <property type="entry name" value="Cupredoxins - blue copper proteins"/>
    <property type="match status" value="1"/>
</dbReference>
<keyword evidence="3 11" id="KW-0732">Signal</keyword>
<feature type="chain" id="PRO_5042013168" description="Phytocyanin domain-containing protein" evidence="11">
    <location>
        <begin position="23"/>
        <end position="199"/>
    </location>
</feature>
<accession>A0AAD8QQI9</accession>
<dbReference type="InterPro" id="IPR039391">
    <property type="entry name" value="Phytocyanin-like"/>
</dbReference>
<evidence type="ECO:0000256" key="6">
    <source>
        <dbReference type="ARBA" id="ARBA00023180"/>
    </source>
</evidence>
<evidence type="ECO:0000256" key="2">
    <source>
        <dbReference type="ARBA" id="ARBA00022622"/>
    </source>
</evidence>
<dbReference type="AlphaFoldDB" id="A0AAD8QQI9"/>
<comment type="subcellular location">
    <subcellularLocation>
        <location evidence="9">Endomembrane system</location>
        <topology evidence="9">Lipid-anchor</topology>
    </subcellularLocation>
    <subcellularLocation>
        <location evidence="1">Membrane</location>
        <topology evidence="1">Lipid-anchor</topology>
        <topology evidence="1">GPI-anchor</topology>
    </subcellularLocation>
</comment>
<dbReference type="GO" id="GO:0098552">
    <property type="term" value="C:side of membrane"/>
    <property type="evidence" value="ECO:0007669"/>
    <property type="project" value="UniProtKB-KW"/>
</dbReference>
<feature type="compositionally biased region" description="Low complexity" evidence="10">
    <location>
        <begin position="133"/>
        <end position="149"/>
    </location>
</feature>
<feature type="domain" description="Phytocyanin" evidence="12">
    <location>
        <begin position="26"/>
        <end position="130"/>
    </location>
</feature>
<dbReference type="GO" id="GO:0005886">
    <property type="term" value="C:plasma membrane"/>
    <property type="evidence" value="ECO:0007669"/>
    <property type="project" value="TreeGrafter"/>
</dbReference>
<dbReference type="InterPro" id="IPR003245">
    <property type="entry name" value="Phytocyanin_dom"/>
</dbReference>
<feature type="signal peptide" evidence="11">
    <location>
        <begin position="1"/>
        <end position="22"/>
    </location>
</feature>
<keyword evidence="5" id="KW-1015">Disulfide bond</keyword>
<dbReference type="FunFam" id="2.60.40.420:FF:000010">
    <property type="entry name" value="Early nodulin-like protein 1"/>
    <property type="match status" value="1"/>
</dbReference>
<evidence type="ECO:0000256" key="9">
    <source>
        <dbReference type="ARBA" id="ARBA00037868"/>
    </source>
</evidence>
<dbReference type="GO" id="GO:0009055">
    <property type="term" value="F:electron transfer activity"/>
    <property type="evidence" value="ECO:0007669"/>
    <property type="project" value="InterPro"/>
</dbReference>